<dbReference type="PANTHER" id="PTHR10648">
    <property type="entry name" value="SERINE/THREONINE-PROTEIN PHOSPHATASE PP2A 65 KDA REGULATORY SUBUNIT"/>
    <property type="match status" value="1"/>
</dbReference>
<keyword evidence="1" id="KW-0677">Repeat</keyword>
<dbReference type="EMBL" id="JAPCXB010000061">
    <property type="protein sequence ID" value="KAJ1611260.1"/>
    <property type="molecule type" value="Genomic_DNA"/>
</dbReference>
<comment type="caution">
    <text evidence="3">The sequence shown here is derived from an EMBL/GenBank/DDBJ whole genome shotgun (WGS) entry which is preliminary data.</text>
</comment>
<evidence type="ECO:0000313" key="3">
    <source>
        <dbReference type="EMBL" id="KAJ1611260.1"/>
    </source>
</evidence>
<proteinExistence type="predicted"/>
<dbReference type="InterPro" id="IPR011989">
    <property type="entry name" value="ARM-like"/>
</dbReference>
<dbReference type="InterPro" id="IPR016024">
    <property type="entry name" value="ARM-type_fold"/>
</dbReference>
<dbReference type="SUPFAM" id="SSF48371">
    <property type="entry name" value="ARM repeat"/>
    <property type="match status" value="1"/>
</dbReference>
<evidence type="ECO:0000256" key="2">
    <source>
        <dbReference type="SAM" id="MobiDB-lite"/>
    </source>
</evidence>
<organism evidence="3 4">
    <name type="scientific">Cryptosporidium canis</name>
    <dbReference type="NCBI Taxonomy" id="195482"/>
    <lineage>
        <taxon>Eukaryota</taxon>
        <taxon>Sar</taxon>
        <taxon>Alveolata</taxon>
        <taxon>Apicomplexa</taxon>
        <taxon>Conoidasida</taxon>
        <taxon>Coccidia</taxon>
        <taxon>Eucoccidiorida</taxon>
        <taxon>Eimeriorina</taxon>
        <taxon>Cryptosporidiidae</taxon>
        <taxon>Cryptosporidium</taxon>
    </lineage>
</organism>
<evidence type="ECO:0000256" key="1">
    <source>
        <dbReference type="ARBA" id="ARBA00022737"/>
    </source>
</evidence>
<sequence length="923" mass="106659">MSEHNNMYDKLEAAFQHMKSHDSNIRIRGIHLFTEFIKFNYALLSTNIIQRLRLVFECEHDTEVLLKLSKLCTKLGLFSLLEGKVCNLNADELDYFRNGRITNTTNQVVYNTYDDSLGYNLCSNDDKRLLIMEKISSIVPILQDIAELDDVYVRIETLKSLKSLINIITFIIEEYIHNMNSSIKSHDKLVLMFNNSLEIFDKLANSDIISHKILSCHIIPLILEQKRLSEIFVDEKNILLSKYSDFCVHPAPILRKHASKVFNSILEHIEYEENMIEILVLPMIQNFCCDEQEGVRLMAIENIEAFFLQATEFARSNYEYIRNVFVFFERLQPYIFILYNDANWRIRSNVSKPIINIYTMLFYLEELSAIKNIEIYNDMKHSGNVLNRDTKSHITDNENESQNSQSQINENNLCENLYSKSNPEKVSECIESNLNENNLDHLNKLVFILTQLLMDPEPETRINTLSNILRTVEEQVSKYKPNSENDNIRIFRVTNTLFCDVVIKQINSTLHSDTNATVRVNLTRILKIIILMKTKFEIDERIKSELETTFDNLIAYLINDDNNQVRQSAVLAISTGISESDDINFLISNILPHLNSIVNDKFWRVRYCSVILLIMSLYKILLSRFESDEIWGGNINNYPEEVIKDFFNSHMGTVDWLVELITMSASDKASIIRQITSIFAFPLLSRWLGHEWTKSRLWSKIILPMLVNEKSYIMRITGLLSANSIITGINVHSFKELLDVSMLITQLTFTVTPTINSTNIDEYKSCQDHIVNNRNTILTPNESVDQDTSFMGDNIHDNNKVDLSSYYRLAEYIPSINASSLILSFKPSCIKTQITKEQINRSSDYNELQLEIVSVILRSSVNDIVPNVRVKAFQTINSFVNTNGIGACQKSIIDQVKYSLENDPDSDVKAYCSEILKTNESRV</sequence>
<gene>
    <name evidence="3" type="ORF">OJ252_1621</name>
</gene>
<keyword evidence="4" id="KW-1185">Reference proteome</keyword>
<accession>A0ABQ8P7L4</accession>
<dbReference type="PANTHER" id="PTHR10648:SF4">
    <property type="entry name" value="PROTEIN PHOSPHATASE 2 (FORMERLY 2A), REGULATORY SUBUNIT A, BETA ISOFORM-RELATED"/>
    <property type="match status" value="1"/>
</dbReference>
<reference evidence="3" key="1">
    <citation type="submission" date="2022-10" db="EMBL/GenBank/DDBJ databases">
        <title>Adaptive evolution leads to modifications in subtelomeric GC content in a zoonotic Cryptosporidium species.</title>
        <authorList>
            <person name="Li J."/>
            <person name="Feng Y."/>
            <person name="Xiao L."/>
        </authorList>
    </citation>
    <scope>NUCLEOTIDE SEQUENCE</scope>
    <source>
        <strain evidence="3">25894</strain>
    </source>
</reference>
<name>A0ABQ8P7L4_9CRYT</name>
<dbReference type="Proteomes" id="UP001071777">
    <property type="component" value="Unassembled WGS sequence"/>
</dbReference>
<dbReference type="Gene3D" id="1.25.10.10">
    <property type="entry name" value="Leucine-rich Repeat Variant"/>
    <property type="match status" value="1"/>
</dbReference>
<evidence type="ECO:0000313" key="4">
    <source>
        <dbReference type="Proteomes" id="UP001071777"/>
    </source>
</evidence>
<feature type="region of interest" description="Disordered" evidence="2">
    <location>
        <begin position="387"/>
        <end position="408"/>
    </location>
</feature>
<dbReference type="InterPro" id="IPR051023">
    <property type="entry name" value="PP2A_Regulatory_Subunit_A"/>
</dbReference>
<protein>
    <submittedName>
        <fullName evidence="3">Protein phosphatase regulator-like heat repeat-containing protein</fullName>
    </submittedName>
</protein>